<keyword evidence="3" id="KW-1185">Reference proteome</keyword>
<reference evidence="2" key="2">
    <citation type="journal article" date="2023" name="IMA Fungus">
        <title>Comparative genomic study of the Penicillium genus elucidates a diverse pangenome and 15 lateral gene transfer events.</title>
        <authorList>
            <person name="Petersen C."/>
            <person name="Sorensen T."/>
            <person name="Nielsen M.R."/>
            <person name="Sondergaard T.E."/>
            <person name="Sorensen J.L."/>
            <person name="Fitzpatrick D.A."/>
            <person name="Frisvad J.C."/>
            <person name="Nielsen K.L."/>
        </authorList>
    </citation>
    <scope>NUCLEOTIDE SEQUENCE</scope>
    <source>
        <strain evidence="2">IBT 17660</strain>
    </source>
</reference>
<organism evidence="2 3">
    <name type="scientific">Penicillium desertorum</name>
    <dbReference type="NCBI Taxonomy" id="1303715"/>
    <lineage>
        <taxon>Eukaryota</taxon>
        <taxon>Fungi</taxon>
        <taxon>Dikarya</taxon>
        <taxon>Ascomycota</taxon>
        <taxon>Pezizomycotina</taxon>
        <taxon>Eurotiomycetes</taxon>
        <taxon>Eurotiomycetidae</taxon>
        <taxon>Eurotiales</taxon>
        <taxon>Aspergillaceae</taxon>
        <taxon>Penicillium</taxon>
    </lineage>
</organism>
<reference evidence="2" key="1">
    <citation type="submission" date="2022-12" db="EMBL/GenBank/DDBJ databases">
        <authorList>
            <person name="Petersen C."/>
        </authorList>
    </citation>
    <scope>NUCLEOTIDE SEQUENCE</scope>
    <source>
        <strain evidence="2">IBT 17660</strain>
    </source>
</reference>
<accession>A0A9W9XBL7</accession>
<gene>
    <name evidence="2" type="ORF">N7530_002180</name>
</gene>
<dbReference type="OrthoDB" id="4278610at2759"/>
<evidence type="ECO:0000313" key="3">
    <source>
        <dbReference type="Proteomes" id="UP001147760"/>
    </source>
</evidence>
<evidence type="ECO:0000256" key="1">
    <source>
        <dbReference type="SAM" id="MobiDB-lite"/>
    </source>
</evidence>
<sequence length="166" mass="18761">MRFVPPGSGHGSKRRSSYGLRPSKPEEDEMELGVPDRPYEWEREATRKTTTELRHGNPHGHSLPLREQTLNAPLRELSGWNSASKIGSQYGHFLTTRILWEISQVKNLANMNTAVCEALDLPNWAKATAQEYVSGYGDRSRSMPRSGQSKQEELIIPISWRLLCTG</sequence>
<evidence type="ECO:0000313" key="2">
    <source>
        <dbReference type="EMBL" id="KAJ5487880.1"/>
    </source>
</evidence>
<dbReference type="AlphaFoldDB" id="A0A9W9XBL7"/>
<dbReference type="EMBL" id="JAPWDO010000001">
    <property type="protein sequence ID" value="KAJ5487880.1"/>
    <property type="molecule type" value="Genomic_DNA"/>
</dbReference>
<proteinExistence type="predicted"/>
<protein>
    <submittedName>
        <fullName evidence="2">Uncharacterized protein</fullName>
    </submittedName>
</protein>
<name>A0A9W9XBL7_9EURO</name>
<comment type="caution">
    <text evidence="2">The sequence shown here is derived from an EMBL/GenBank/DDBJ whole genome shotgun (WGS) entry which is preliminary data.</text>
</comment>
<feature type="region of interest" description="Disordered" evidence="1">
    <location>
        <begin position="1"/>
        <end position="40"/>
    </location>
</feature>
<dbReference type="Proteomes" id="UP001147760">
    <property type="component" value="Unassembled WGS sequence"/>
</dbReference>